<feature type="non-terminal residue" evidence="2">
    <location>
        <position position="1"/>
    </location>
</feature>
<sequence>GPPARQTTARPAPARPRLPPLRRRRGPPLQLLGTGPGRAPLHRAAAGPRRSGPSRRVPARAFPSGREAAGNRPAQEAATAAVRPGLRAGNPGRDARRNPFPDALL</sequence>
<evidence type="ECO:0000256" key="1">
    <source>
        <dbReference type="SAM" id="MobiDB-lite"/>
    </source>
</evidence>
<accession>A0A6J4TQH1</accession>
<feature type="region of interest" description="Disordered" evidence="1">
    <location>
        <begin position="1"/>
        <end position="105"/>
    </location>
</feature>
<proteinExistence type="predicted"/>
<dbReference type="EMBL" id="CADCVM010000468">
    <property type="protein sequence ID" value="CAA9529602.1"/>
    <property type="molecule type" value="Genomic_DNA"/>
</dbReference>
<feature type="compositionally biased region" description="Low complexity" evidence="1">
    <location>
        <begin position="1"/>
        <end position="12"/>
    </location>
</feature>
<feature type="non-terminal residue" evidence="2">
    <location>
        <position position="105"/>
    </location>
</feature>
<dbReference type="AlphaFoldDB" id="A0A6J4TQH1"/>
<feature type="compositionally biased region" description="Low complexity" evidence="1">
    <location>
        <begin position="43"/>
        <end position="61"/>
    </location>
</feature>
<name>A0A6J4TQH1_9ACTN</name>
<evidence type="ECO:0000313" key="2">
    <source>
        <dbReference type="EMBL" id="CAA9529602.1"/>
    </source>
</evidence>
<reference evidence="2" key="1">
    <citation type="submission" date="2020-02" db="EMBL/GenBank/DDBJ databases">
        <authorList>
            <person name="Meier V. D."/>
        </authorList>
    </citation>
    <scope>NUCLEOTIDE SEQUENCE</scope>
    <source>
        <strain evidence="2">AVDCRST_MAG05</strain>
    </source>
</reference>
<protein>
    <submittedName>
        <fullName evidence="2">Uncharacterized protein</fullName>
    </submittedName>
</protein>
<organism evidence="2">
    <name type="scientific">uncultured Rubrobacteraceae bacterium</name>
    <dbReference type="NCBI Taxonomy" id="349277"/>
    <lineage>
        <taxon>Bacteria</taxon>
        <taxon>Bacillati</taxon>
        <taxon>Actinomycetota</taxon>
        <taxon>Rubrobacteria</taxon>
        <taxon>Rubrobacterales</taxon>
        <taxon>Rubrobacteraceae</taxon>
        <taxon>environmental samples</taxon>
    </lineage>
</organism>
<gene>
    <name evidence="2" type="ORF">AVDCRST_MAG05-4290</name>
</gene>